<feature type="region of interest" description="Disordered" evidence="1">
    <location>
        <begin position="180"/>
        <end position="200"/>
    </location>
</feature>
<gene>
    <name evidence="2" type="ORF">G3M48_010423</name>
</gene>
<name>A0AAW0S2F5_9HYPO</name>
<feature type="compositionally biased region" description="Acidic residues" evidence="1">
    <location>
        <begin position="508"/>
        <end position="536"/>
    </location>
</feature>
<feature type="region of interest" description="Disordered" evidence="1">
    <location>
        <begin position="508"/>
        <end position="540"/>
    </location>
</feature>
<evidence type="ECO:0000313" key="2">
    <source>
        <dbReference type="EMBL" id="KAK8148321.1"/>
    </source>
</evidence>
<sequence>MNPSTPDRSVRDSWDPDAVSPDSFGPPADERTPPIRQIGHAVDGAHVKRFQFTDEDRQRYFDGRDPYLETPPAQATKTPEQGAASAASAAQRDGLALLCHSTELAVEIGKHLCPRDIVSLYSTSRAFHDAVDRYMSASVRAWIAYQAPEAGQVFDFRLYKRVLVADPSGRTWEYQYDTTTTANEKEASSSSGENRRNGAVDAAKAQEVRAVPGLRYLQLVVGRDRCCRDMRAILARHGHRTPGSMHATLLRLWLCLEVPTSEQRAALLRNPDVWADADLYNAQLLFVKLGMHFNDPVYGPNTYELLHLMMGQKGLYPLWQLLTRRRFTRLSEVLALKVRYDFQAATSPSYPPSAHRDGDEAQNQQHWSAEFFGSSIHGVPYAEIGRTHLEGWGRLGGGGTVRPTRHLARPDELIPVEAVARGLELDTHLLGMMMWGYMDWETGENLVPSEDEMRLADETVLAGADTSGHWRPRHARKKRFRQLAPAERRRILDEDEDERLRAMAWCGDTDDYDSVSEDEDEDDDGGDGGDGGDEEGLPCSLEDEMTRGYIVPPANDAVVVPAVDDPDGWVGFVNDVLMSGLPPDVSGEAALRAEAWQSYHDAELAPEWDWGLWLRQQQQPEQRAEDAMSEAAESHAWEGSEAPSDYDVSGDEMLS</sequence>
<feature type="region of interest" description="Disordered" evidence="1">
    <location>
        <begin position="616"/>
        <end position="655"/>
    </location>
</feature>
<reference evidence="2 3" key="1">
    <citation type="submission" date="2020-02" db="EMBL/GenBank/DDBJ databases">
        <title>Comparative genomics of the hypocrealean fungal genus Beauvera.</title>
        <authorList>
            <person name="Showalter D.N."/>
            <person name="Bushley K.E."/>
            <person name="Rehner S.A."/>
        </authorList>
    </citation>
    <scope>NUCLEOTIDE SEQUENCE [LARGE SCALE GENOMIC DNA]</scope>
    <source>
        <strain evidence="2 3">ARSEF4384</strain>
    </source>
</reference>
<organism evidence="2 3">
    <name type="scientific">Beauveria asiatica</name>
    <dbReference type="NCBI Taxonomy" id="1069075"/>
    <lineage>
        <taxon>Eukaryota</taxon>
        <taxon>Fungi</taxon>
        <taxon>Dikarya</taxon>
        <taxon>Ascomycota</taxon>
        <taxon>Pezizomycotina</taxon>
        <taxon>Sordariomycetes</taxon>
        <taxon>Hypocreomycetidae</taxon>
        <taxon>Hypocreales</taxon>
        <taxon>Cordycipitaceae</taxon>
        <taxon>Beauveria</taxon>
    </lineage>
</organism>
<evidence type="ECO:0000256" key="1">
    <source>
        <dbReference type="SAM" id="MobiDB-lite"/>
    </source>
</evidence>
<keyword evidence="3" id="KW-1185">Reference proteome</keyword>
<evidence type="ECO:0000313" key="3">
    <source>
        <dbReference type="Proteomes" id="UP001397290"/>
    </source>
</evidence>
<feature type="compositionally biased region" description="Basic and acidic residues" evidence="1">
    <location>
        <begin position="183"/>
        <end position="198"/>
    </location>
</feature>
<dbReference type="EMBL" id="JAAHCF010000096">
    <property type="protein sequence ID" value="KAK8148321.1"/>
    <property type="molecule type" value="Genomic_DNA"/>
</dbReference>
<proteinExistence type="predicted"/>
<dbReference type="AlphaFoldDB" id="A0AAW0S2F5"/>
<feature type="region of interest" description="Disordered" evidence="1">
    <location>
        <begin position="1"/>
        <end position="40"/>
    </location>
</feature>
<evidence type="ECO:0008006" key="4">
    <source>
        <dbReference type="Google" id="ProtNLM"/>
    </source>
</evidence>
<feature type="region of interest" description="Disordered" evidence="1">
    <location>
        <begin position="62"/>
        <end position="87"/>
    </location>
</feature>
<feature type="compositionally biased region" description="Basic and acidic residues" evidence="1">
    <location>
        <begin position="622"/>
        <end position="638"/>
    </location>
</feature>
<comment type="caution">
    <text evidence="2">The sequence shown here is derived from an EMBL/GenBank/DDBJ whole genome shotgun (WGS) entry which is preliminary data.</text>
</comment>
<accession>A0AAW0S2F5</accession>
<protein>
    <recommendedName>
        <fullName evidence="4">F-box domain-containing protein</fullName>
    </recommendedName>
</protein>
<dbReference type="Proteomes" id="UP001397290">
    <property type="component" value="Unassembled WGS sequence"/>
</dbReference>